<name>A0A1C3NAK7_9ACTN</name>
<dbReference type="EMBL" id="LT598496">
    <property type="protein sequence ID" value="SBV29622.1"/>
    <property type="molecule type" value="Genomic_DNA"/>
</dbReference>
<keyword evidence="4 8" id="KW-0812">Transmembrane</keyword>
<evidence type="ECO:0000313" key="10">
    <source>
        <dbReference type="Proteomes" id="UP000199393"/>
    </source>
</evidence>
<evidence type="ECO:0000256" key="8">
    <source>
        <dbReference type="SAM" id="Phobius"/>
    </source>
</evidence>
<reference evidence="10" key="1">
    <citation type="submission" date="2016-06" db="EMBL/GenBank/DDBJ databases">
        <authorList>
            <person name="Varghese N."/>
        </authorList>
    </citation>
    <scope>NUCLEOTIDE SEQUENCE [LARGE SCALE GENOMIC DNA]</scope>
    <source>
        <strain evidence="10">DSM 45344</strain>
    </source>
</reference>
<feature type="region of interest" description="Disordered" evidence="7">
    <location>
        <begin position="1"/>
        <end position="73"/>
    </location>
</feature>
<evidence type="ECO:0000256" key="6">
    <source>
        <dbReference type="ARBA" id="ARBA00023136"/>
    </source>
</evidence>
<accession>A0A1C3NAK7</accession>
<dbReference type="RefSeq" id="WP_091595037.1">
    <property type="nucleotide sequence ID" value="NZ_JBHRWG010000002.1"/>
</dbReference>
<feature type="transmembrane region" description="Helical" evidence="8">
    <location>
        <begin position="77"/>
        <end position="99"/>
    </location>
</feature>
<evidence type="ECO:0000313" key="9">
    <source>
        <dbReference type="EMBL" id="SBV29622.1"/>
    </source>
</evidence>
<evidence type="ECO:0000256" key="5">
    <source>
        <dbReference type="ARBA" id="ARBA00022989"/>
    </source>
</evidence>
<feature type="compositionally biased region" description="Low complexity" evidence="7">
    <location>
        <begin position="134"/>
        <end position="145"/>
    </location>
</feature>
<organism evidence="9 10">
    <name type="scientific">Micromonospora krabiensis</name>
    <dbReference type="NCBI Taxonomy" id="307121"/>
    <lineage>
        <taxon>Bacteria</taxon>
        <taxon>Bacillati</taxon>
        <taxon>Actinomycetota</taxon>
        <taxon>Actinomycetes</taxon>
        <taxon>Micromonosporales</taxon>
        <taxon>Micromonosporaceae</taxon>
        <taxon>Micromonospora</taxon>
    </lineage>
</organism>
<evidence type="ECO:0000256" key="4">
    <source>
        <dbReference type="ARBA" id="ARBA00022692"/>
    </source>
</evidence>
<dbReference type="GO" id="GO:0005886">
    <property type="term" value="C:plasma membrane"/>
    <property type="evidence" value="ECO:0007669"/>
    <property type="project" value="UniProtKB-SubCell"/>
</dbReference>
<comment type="similarity">
    <text evidence="2">Belongs to the MmpS family.</text>
</comment>
<dbReference type="PATRIC" id="fig|307121.4.peg.5305"/>
<feature type="region of interest" description="Disordered" evidence="7">
    <location>
        <begin position="105"/>
        <end position="149"/>
    </location>
</feature>
<keyword evidence="6 8" id="KW-0472">Membrane</keyword>
<keyword evidence="3" id="KW-1003">Cell membrane</keyword>
<proteinExistence type="inferred from homology"/>
<comment type="subcellular location">
    <subcellularLocation>
        <location evidence="1">Cell membrane</location>
    </subcellularLocation>
</comment>
<evidence type="ECO:0000256" key="2">
    <source>
        <dbReference type="ARBA" id="ARBA00007531"/>
    </source>
</evidence>
<evidence type="ECO:0000256" key="1">
    <source>
        <dbReference type="ARBA" id="ARBA00004236"/>
    </source>
</evidence>
<dbReference type="Gene3D" id="2.60.40.2880">
    <property type="entry name" value="MmpS1-5, C-terminal soluble domain"/>
    <property type="match status" value="1"/>
</dbReference>
<sequence length="233" mass="23665">MSEGTPSPEPSPWAPLDPPSASPAAASDRWLPTPTAGSAGAAGDAAARAGAAGPPTGDDSPTGGARAPARRRPTRRVLTGVALAAALLLGAAGFGVYGMPGDAPSPDAPAEVDSWYADDTDPRAPDPPAPGRPASPAATPSTGPGRDSVVYEATGQGRADVLYVDANGDPVWLDGVRLPWRTRIRTDHADRLMVQVNRTDDSGPTIACSLRVNAAQPVTEEATSIGWRASCFG</sequence>
<dbReference type="OrthoDB" id="3406002at2"/>
<evidence type="ECO:0000256" key="3">
    <source>
        <dbReference type="ARBA" id="ARBA00022475"/>
    </source>
</evidence>
<dbReference type="InterPro" id="IPR038468">
    <property type="entry name" value="MmpS_C"/>
</dbReference>
<gene>
    <name evidence="9" type="ORF">GA0070620_5202</name>
</gene>
<dbReference type="STRING" id="307121.GA0070620_5202"/>
<feature type="compositionally biased region" description="Pro residues" evidence="7">
    <location>
        <begin position="7"/>
        <end position="21"/>
    </location>
</feature>
<keyword evidence="5 8" id="KW-1133">Transmembrane helix</keyword>
<evidence type="ECO:0000256" key="7">
    <source>
        <dbReference type="SAM" id="MobiDB-lite"/>
    </source>
</evidence>
<dbReference type="InterPro" id="IPR008693">
    <property type="entry name" value="MmpS"/>
</dbReference>
<dbReference type="Proteomes" id="UP000199393">
    <property type="component" value="Chromosome I"/>
</dbReference>
<dbReference type="Pfam" id="PF05423">
    <property type="entry name" value="Mycobact_memb"/>
    <property type="match status" value="1"/>
</dbReference>
<protein>
    <submittedName>
        <fullName evidence="9">Membrane protein</fullName>
    </submittedName>
</protein>
<dbReference type="AlphaFoldDB" id="A0A1C3NAK7"/>
<feature type="compositionally biased region" description="Low complexity" evidence="7">
    <location>
        <begin position="22"/>
        <end position="67"/>
    </location>
</feature>
<keyword evidence="10" id="KW-1185">Reference proteome</keyword>